<accession>A0ABW5Z3K5</accession>
<dbReference type="RefSeq" id="WP_379803357.1">
    <property type="nucleotide sequence ID" value="NZ_JBHUOL010000003.1"/>
</dbReference>
<evidence type="ECO:0000313" key="1">
    <source>
        <dbReference type="EMBL" id="MFD2907344.1"/>
    </source>
</evidence>
<proteinExistence type="predicted"/>
<protein>
    <recommendedName>
        <fullName evidence="3">Lipoprotein</fullName>
    </recommendedName>
</protein>
<dbReference type="Proteomes" id="UP001597549">
    <property type="component" value="Unassembled WGS sequence"/>
</dbReference>
<comment type="caution">
    <text evidence="1">The sequence shown here is derived from an EMBL/GenBank/DDBJ whole genome shotgun (WGS) entry which is preliminary data.</text>
</comment>
<keyword evidence="2" id="KW-1185">Reference proteome</keyword>
<evidence type="ECO:0000313" key="2">
    <source>
        <dbReference type="Proteomes" id="UP001597549"/>
    </source>
</evidence>
<dbReference type="PROSITE" id="PS51257">
    <property type="entry name" value="PROKAR_LIPOPROTEIN"/>
    <property type="match status" value="1"/>
</dbReference>
<organism evidence="1 2">
    <name type="scientific">Flavobacterium ardleyense</name>
    <dbReference type="NCBI Taxonomy" id="2038737"/>
    <lineage>
        <taxon>Bacteria</taxon>
        <taxon>Pseudomonadati</taxon>
        <taxon>Bacteroidota</taxon>
        <taxon>Flavobacteriia</taxon>
        <taxon>Flavobacteriales</taxon>
        <taxon>Flavobacteriaceae</taxon>
        <taxon>Flavobacterium</taxon>
    </lineage>
</organism>
<name>A0ABW5Z3K5_9FLAO</name>
<sequence>MKLFVSIILLGLLGCKSKSELTYTTINHNFEKNDIQDSLAFELCQIYGFDQGIRDFNLKFNKREVMPAIDSLNFAKVANFVKSYGFPTEELVGEKNLDRECVLMAVPAVLLHNPHRLVNEEQYFNLFFNEVKKNNIEPSFFASILDKYYWVNSKNKKTRRVFYGSEFGKPCLQTKEATNKARIEIGLKPLQDNGFVDCEGEDLNMPKERR</sequence>
<gene>
    <name evidence="1" type="ORF">ACFSX9_01210</name>
</gene>
<dbReference type="EMBL" id="JBHUOL010000003">
    <property type="protein sequence ID" value="MFD2907344.1"/>
    <property type="molecule type" value="Genomic_DNA"/>
</dbReference>
<evidence type="ECO:0008006" key="3">
    <source>
        <dbReference type="Google" id="ProtNLM"/>
    </source>
</evidence>
<reference evidence="2" key="1">
    <citation type="journal article" date="2019" name="Int. J. Syst. Evol. Microbiol.">
        <title>The Global Catalogue of Microorganisms (GCM) 10K type strain sequencing project: providing services to taxonomists for standard genome sequencing and annotation.</title>
        <authorList>
            <consortium name="The Broad Institute Genomics Platform"/>
            <consortium name="The Broad Institute Genome Sequencing Center for Infectious Disease"/>
            <person name="Wu L."/>
            <person name="Ma J."/>
        </authorList>
    </citation>
    <scope>NUCLEOTIDE SEQUENCE [LARGE SCALE GENOMIC DNA]</scope>
    <source>
        <strain evidence="2">KCTC 52644</strain>
    </source>
</reference>